<protein>
    <submittedName>
        <fullName evidence="2">Uncharacterized protein</fullName>
    </submittedName>
</protein>
<keyword evidence="3" id="KW-1185">Reference proteome</keyword>
<dbReference type="Proteomes" id="UP001140094">
    <property type="component" value="Unassembled WGS sequence"/>
</dbReference>
<feature type="non-terminal residue" evidence="2">
    <location>
        <position position="1"/>
    </location>
</feature>
<proteinExistence type="predicted"/>
<accession>A0A9W8LS29</accession>
<evidence type="ECO:0000313" key="3">
    <source>
        <dbReference type="Proteomes" id="UP001140094"/>
    </source>
</evidence>
<evidence type="ECO:0000256" key="1">
    <source>
        <dbReference type="SAM" id="MobiDB-lite"/>
    </source>
</evidence>
<dbReference type="EMBL" id="JANBUO010000982">
    <property type="protein sequence ID" value="KAJ2800452.1"/>
    <property type="molecule type" value="Genomic_DNA"/>
</dbReference>
<gene>
    <name evidence="2" type="ORF">H4R20_004055</name>
</gene>
<organism evidence="2 3">
    <name type="scientific">Coemansia guatemalensis</name>
    <dbReference type="NCBI Taxonomy" id="2761395"/>
    <lineage>
        <taxon>Eukaryota</taxon>
        <taxon>Fungi</taxon>
        <taxon>Fungi incertae sedis</taxon>
        <taxon>Zoopagomycota</taxon>
        <taxon>Kickxellomycotina</taxon>
        <taxon>Kickxellomycetes</taxon>
        <taxon>Kickxellales</taxon>
        <taxon>Kickxellaceae</taxon>
        <taxon>Coemansia</taxon>
    </lineage>
</organism>
<sequence length="161" mass="16842">MSNIQREVAAAADTESTGQQAPLGSMADTPFPRIAEKSEEDGGAFGGGGLNSSRAQRTCSVEGDFRQAATIPSKAGRSKSRGRQAAAALGGVGSNSSSSDATVVELQQRLEAMAREKVTLENAIEQSQEREFNQGRRASGASSPLVSPRWRTHSRSSSVSS</sequence>
<feature type="region of interest" description="Disordered" evidence="1">
    <location>
        <begin position="125"/>
        <end position="161"/>
    </location>
</feature>
<evidence type="ECO:0000313" key="2">
    <source>
        <dbReference type="EMBL" id="KAJ2800452.1"/>
    </source>
</evidence>
<dbReference type="AlphaFoldDB" id="A0A9W8LS29"/>
<comment type="caution">
    <text evidence="2">The sequence shown here is derived from an EMBL/GenBank/DDBJ whole genome shotgun (WGS) entry which is preliminary data.</text>
</comment>
<feature type="region of interest" description="Disordered" evidence="1">
    <location>
        <begin position="1"/>
        <end position="101"/>
    </location>
</feature>
<reference evidence="2" key="1">
    <citation type="submission" date="2022-07" db="EMBL/GenBank/DDBJ databases">
        <title>Phylogenomic reconstructions and comparative analyses of Kickxellomycotina fungi.</title>
        <authorList>
            <person name="Reynolds N.K."/>
            <person name="Stajich J.E."/>
            <person name="Barry K."/>
            <person name="Grigoriev I.V."/>
            <person name="Crous P."/>
            <person name="Smith M.E."/>
        </authorList>
    </citation>
    <scope>NUCLEOTIDE SEQUENCE</scope>
    <source>
        <strain evidence="2">NRRL 1565</strain>
    </source>
</reference>
<dbReference type="OrthoDB" id="78858at2759"/>
<name>A0A9W8LS29_9FUNG</name>